<name>A0ACB8QRI8_9AGAM</name>
<evidence type="ECO:0000313" key="2">
    <source>
        <dbReference type="Proteomes" id="UP000814128"/>
    </source>
</evidence>
<reference evidence="1" key="2">
    <citation type="journal article" date="2022" name="New Phytol.">
        <title>Evolutionary transition to the ectomycorrhizal habit in the genomes of a hyperdiverse lineage of mushroom-forming fungi.</title>
        <authorList>
            <person name="Looney B."/>
            <person name="Miyauchi S."/>
            <person name="Morin E."/>
            <person name="Drula E."/>
            <person name="Courty P.E."/>
            <person name="Kohler A."/>
            <person name="Kuo A."/>
            <person name="LaButti K."/>
            <person name="Pangilinan J."/>
            <person name="Lipzen A."/>
            <person name="Riley R."/>
            <person name="Andreopoulos W."/>
            <person name="He G."/>
            <person name="Johnson J."/>
            <person name="Nolan M."/>
            <person name="Tritt A."/>
            <person name="Barry K.W."/>
            <person name="Grigoriev I.V."/>
            <person name="Nagy L.G."/>
            <person name="Hibbett D."/>
            <person name="Henrissat B."/>
            <person name="Matheny P.B."/>
            <person name="Labbe J."/>
            <person name="Martin F.M."/>
        </authorList>
    </citation>
    <scope>NUCLEOTIDE SEQUENCE</scope>
    <source>
        <strain evidence="1">EC-137</strain>
    </source>
</reference>
<evidence type="ECO:0000313" key="1">
    <source>
        <dbReference type="EMBL" id="KAI0033981.1"/>
    </source>
</evidence>
<accession>A0ACB8QRI8</accession>
<dbReference type="Proteomes" id="UP000814128">
    <property type="component" value="Unassembled WGS sequence"/>
</dbReference>
<protein>
    <submittedName>
        <fullName evidence="1">Ribonuclease T2</fullName>
    </submittedName>
</protein>
<keyword evidence="2" id="KW-1185">Reference proteome</keyword>
<comment type="caution">
    <text evidence="1">The sequence shown here is derived from an EMBL/GenBank/DDBJ whole genome shotgun (WGS) entry which is preliminary data.</text>
</comment>
<organism evidence="1 2">
    <name type="scientific">Vararia minispora EC-137</name>
    <dbReference type="NCBI Taxonomy" id="1314806"/>
    <lineage>
        <taxon>Eukaryota</taxon>
        <taxon>Fungi</taxon>
        <taxon>Dikarya</taxon>
        <taxon>Basidiomycota</taxon>
        <taxon>Agaricomycotina</taxon>
        <taxon>Agaricomycetes</taxon>
        <taxon>Russulales</taxon>
        <taxon>Lachnocladiaceae</taxon>
        <taxon>Vararia</taxon>
    </lineage>
</organism>
<dbReference type="EMBL" id="MU273508">
    <property type="protein sequence ID" value="KAI0033981.1"/>
    <property type="molecule type" value="Genomic_DNA"/>
</dbReference>
<reference evidence="1" key="1">
    <citation type="submission" date="2021-02" db="EMBL/GenBank/DDBJ databases">
        <authorList>
            <consortium name="DOE Joint Genome Institute"/>
            <person name="Ahrendt S."/>
            <person name="Looney B.P."/>
            <person name="Miyauchi S."/>
            <person name="Morin E."/>
            <person name="Drula E."/>
            <person name="Courty P.E."/>
            <person name="Chicoki N."/>
            <person name="Fauchery L."/>
            <person name="Kohler A."/>
            <person name="Kuo A."/>
            <person name="Labutti K."/>
            <person name="Pangilinan J."/>
            <person name="Lipzen A."/>
            <person name="Riley R."/>
            <person name="Andreopoulos W."/>
            <person name="He G."/>
            <person name="Johnson J."/>
            <person name="Barry K.W."/>
            <person name="Grigoriev I.V."/>
            <person name="Nagy L."/>
            <person name="Hibbett D."/>
            <person name="Henrissat B."/>
            <person name="Matheny P.B."/>
            <person name="Labbe J."/>
            <person name="Martin F."/>
        </authorList>
    </citation>
    <scope>NUCLEOTIDE SEQUENCE</scope>
    <source>
        <strain evidence="1">EC-137</strain>
    </source>
</reference>
<gene>
    <name evidence="1" type="ORF">K488DRAFT_84422</name>
</gene>
<sequence>MLGLQFALTGAALSFAAARSIVFPGSPLVDTRSLFKRLSSGCGSSTATSPTSCHNTTVEIDTCCFESPGPLSTTPGKNGNSLYQGTASLPSSQFWDTNPVTGPANSWTIHGLWPDNCDGTFSENCDPSRDYTNIASYWVNNAGTSESFWEHEWATHGTCYSTLKTSCLPSGSAKGAEAVAFFETTVALFKTLPTYTWLQQAGITPSTTATYTLSQITSALKSASGVTPALDCNGGSISQIYWYFNLRGSVIDGEFVAIDAPKKGSCGSGALKYPPKVGATTTAPASSIPVTSTRPSSTTTAPPSTGTLPAKATVSAITSSGSSLGGLLSFGTWSTQTSGTYTLSGTTSGFTMASSKGSCGVLGTTFSCGQGASSTFSVVSSGGRLLVALGGSTAFSSDAQPSGQTQETVFVGPSHTQQYTLALISA</sequence>
<proteinExistence type="predicted"/>